<reference evidence="1 2" key="2">
    <citation type="submission" date="2017-09" db="EMBL/GenBank/DDBJ databases">
        <title>Extensive intraspecific genome diversity in a model arbuscular mycorrhizal fungus.</title>
        <authorList>
            <person name="Chen E.C."/>
            <person name="Morin E."/>
            <person name="Beaudet D."/>
            <person name="Noel J."/>
            <person name="Ndikumana S."/>
            <person name="Charron P."/>
            <person name="St-Onge C."/>
            <person name="Giorgi J."/>
            <person name="Grigoriev I.V."/>
            <person name="Roux C."/>
            <person name="Martin F.M."/>
            <person name="Corradi N."/>
        </authorList>
    </citation>
    <scope>NUCLEOTIDE SEQUENCE [LARGE SCALE GENOMIC DNA]</scope>
    <source>
        <strain evidence="1 2">A5</strain>
    </source>
</reference>
<dbReference type="VEuPathDB" id="FungiDB:FUN_022317"/>
<dbReference type="Proteomes" id="UP000232722">
    <property type="component" value="Unassembled WGS sequence"/>
</dbReference>
<organism evidence="1 2">
    <name type="scientific">Rhizophagus irregularis</name>
    <dbReference type="NCBI Taxonomy" id="588596"/>
    <lineage>
        <taxon>Eukaryota</taxon>
        <taxon>Fungi</taxon>
        <taxon>Fungi incertae sedis</taxon>
        <taxon>Mucoromycota</taxon>
        <taxon>Glomeromycotina</taxon>
        <taxon>Glomeromycetes</taxon>
        <taxon>Glomerales</taxon>
        <taxon>Glomeraceae</taxon>
        <taxon>Rhizophagus</taxon>
    </lineage>
</organism>
<proteinExistence type="predicted"/>
<evidence type="ECO:0000313" key="2">
    <source>
        <dbReference type="Proteomes" id="UP000232722"/>
    </source>
</evidence>
<gene>
    <name evidence="1" type="ORF">RhiirA5_434607</name>
</gene>
<evidence type="ECO:0000313" key="1">
    <source>
        <dbReference type="EMBL" id="PKB96574.1"/>
    </source>
</evidence>
<dbReference type="VEuPathDB" id="FungiDB:RhiirA1_401768"/>
<reference evidence="1 2" key="1">
    <citation type="submission" date="2016-04" db="EMBL/GenBank/DDBJ databases">
        <title>Genome analyses suggest a sexual origin of heterokaryosis in a supposedly ancient asexual fungus.</title>
        <authorList>
            <person name="Ropars J."/>
            <person name="Sedzielewska K."/>
            <person name="Noel J."/>
            <person name="Charron P."/>
            <person name="Farinelli L."/>
            <person name="Marton T."/>
            <person name="Kruger M."/>
            <person name="Pelin A."/>
            <person name="Brachmann A."/>
            <person name="Corradi N."/>
        </authorList>
    </citation>
    <scope>NUCLEOTIDE SEQUENCE [LARGE SCALE GENOMIC DNA]</scope>
    <source>
        <strain evidence="1 2">A5</strain>
    </source>
</reference>
<dbReference type="VEuPathDB" id="FungiDB:RhiirFUN_000784"/>
<comment type="caution">
    <text evidence="1">The sequence shown here is derived from an EMBL/GenBank/DDBJ whole genome shotgun (WGS) entry which is preliminary data.</text>
</comment>
<dbReference type="EMBL" id="LLXJ01003795">
    <property type="protein sequence ID" value="PKB96574.1"/>
    <property type="molecule type" value="Genomic_DNA"/>
</dbReference>
<sequence length="344" mass="39956">MTLRYWQDWYSIWPKKWIFLEPGKAKTTIDSHHAQIAHSINRYVKLGFDISSGKDIENAISGICGTSVSHLEPVRTKEPGKRRNQLPGISNWFEWSWPITGEYAGYIQARDIANLGTWTNFSPKKLEKLQSKTIENQIPMYQRLQYLKILRQFHCQMIQVLWILIDSVRIIYDNLQMKQLIQHANIGIQVKKLKKNHVKEQLETRGILKDIDTNKRDLVKELEIALAKDTLAKIPGTQNLAILFWPLTCGWALKSAQKYGKKGSGKRISKKVWNLLQEYFLEGNVNKSERHTAESMLARLKKNVEDGVIEEEEVPKLETIRNWISRYTSQHHQELAIVAQASKI</sequence>
<name>A0A2N0NPR8_9GLOM</name>
<protein>
    <submittedName>
        <fullName evidence="1">Uncharacterized protein</fullName>
    </submittedName>
</protein>
<dbReference type="AlphaFoldDB" id="A0A2N0NPR8"/>
<accession>A0A2N0NPR8</accession>